<accession>A0A1I7NL64</accession>
<name>A0A1I7NL64_9BACT</name>
<organism evidence="2 3">
    <name type="scientific">Thermoflavifilum thermophilum</name>
    <dbReference type="NCBI Taxonomy" id="1393122"/>
    <lineage>
        <taxon>Bacteria</taxon>
        <taxon>Pseudomonadati</taxon>
        <taxon>Bacteroidota</taxon>
        <taxon>Chitinophagia</taxon>
        <taxon>Chitinophagales</taxon>
        <taxon>Chitinophagaceae</taxon>
        <taxon>Thermoflavifilum</taxon>
    </lineage>
</organism>
<sequence length="68" mass="8034">MKNQLHWILVPILIIFSPLISWNDIHLPGTGWMPIPVDDEPYDHIRKNPFTGAVACQRQPVRRRMWAF</sequence>
<keyword evidence="3" id="KW-1185">Reference proteome</keyword>
<reference evidence="3" key="1">
    <citation type="submission" date="2016-10" db="EMBL/GenBank/DDBJ databases">
        <authorList>
            <person name="Varghese N."/>
            <person name="Submissions S."/>
        </authorList>
    </citation>
    <scope>NUCLEOTIDE SEQUENCE [LARGE SCALE GENOMIC DNA]</scope>
    <source>
        <strain evidence="3">DSM 14807</strain>
    </source>
</reference>
<dbReference type="AlphaFoldDB" id="A0A1I7NL64"/>
<dbReference type="EMBL" id="FPCJ01000001">
    <property type="protein sequence ID" value="SFV35385.1"/>
    <property type="molecule type" value="Genomic_DNA"/>
</dbReference>
<evidence type="ECO:0000313" key="2">
    <source>
        <dbReference type="EMBL" id="SFV35385.1"/>
    </source>
</evidence>
<keyword evidence="1" id="KW-1133">Transmembrane helix</keyword>
<dbReference type="RefSeq" id="WP_092460501.1">
    <property type="nucleotide sequence ID" value="NZ_FPCJ01000001.1"/>
</dbReference>
<dbReference type="Proteomes" id="UP000199537">
    <property type="component" value="Unassembled WGS sequence"/>
</dbReference>
<proteinExistence type="predicted"/>
<evidence type="ECO:0000256" key="1">
    <source>
        <dbReference type="SAM" id="Phobius"/>
    </source>
</evidence>
<feature type="transmembrane region" description="Helical" evidence="1">
    <location>
        <begin position="6"/>
        <end position="25"/>
    </location>
</feature>
<evidence type="ECO:0000313" key="3">
    <source>
        <dbReference type="Proteomes" id="UP000199537"/>
    </source>
</evidence>
<keyword evidence="1" id="KW-0812">Transmembrane</keyword>
<gene>
    <name evidence="2" type="ORF">SAMN05660895_2219</name>
</gene>
<protein>
    <submittedName>
        <fullName evidence="2">Uncharacterized protein</fullName>
    </submittedName>
</protein>
<keyword evidence="1" id="KW-0472">Membrane</keyword>
<dbReference type="OrthoDB" id="9860438at2"/>